<keyword evidence="1" id="KW-0808">Transferase</keyword>
<protein>
    <submittedName>
        <fullName evidence="1">Nucleotidyl transferase AbiEii/AbiGii toxin family protein</fullName>
    </submittedName>
</protein>
<evidence type="ECO:0000313" key="1">
    <source>
        <dbReference type="EMBL" id="MFD2160057.1"/>
    </source>
</evidence>
<dbReference type="Proteomes" id="UP001597389">
    <property type="component" value="Unassembled WGS sequence"/>
</dbReference>
<evidence type="ECO:0000313" key="2">
    <source>
        <dbReference type="Proteomes" id="UP001597389"/>
    </source>
</evidence>
<sequence>MNRVAKRSEQERNELFTMTAERMGLSSVAIIEKDFWVCWTLKQLFEHSKLSKLFIFKGGTSLSKVYGLIHRFSEDLDLVLDWREVNVGKDPMAERSKRQQSKLNDNLNERAVTYIAEVILPLLEEALGSHCELEIKTDEKDQGHVVRVKYPRAASTEAILPYIQLEIGPLASWLPHSNHTVEPYAAEHFPAVFEEAECAVQAIDAERTFWEKATILHHEANRPEGTPVPARYSRHYYDLFMMAADEELKASSLGQSDLLVYVVEFKKKFYPRAWADYDAAVTEALKLVPPEHVLNAMQKDYEAMQEMIFGERPTFDEIIAALINLEREINES</sequence>
<dbReference type="EMBL" id="JBHUJB010000066">
    <property type="protein sequence ID" value="MFD2160057.1"/>
    <property type="molecule type" value="Genomic_DNA"/>
</dbReference>
<reference evidence="2" key="1">
    <citation type="journal article" date="2019" name="Int. J. Syst. Evol. Microbiol.">
        <title>The Global Catalogue of Microorganisms (GCM) 10K type strain sequencing project: providing services to taxonomists for standard genome sequencing and annotation.</title>
        <authorList>
            <consortium name="The Broad Institute Genomics Platform"/>
            <consortium name="The Broad Institute Genome Sequencing Center for Infectious Disease"/>
            <person name="Wu L."/>
            <person name="Ma J."/>
        </authorList>
    </citation>
    <scope>NUCLEOTIDE SEQUENCE [LARGE SCALE GENOMIC DNA]</scope>
    <source>
        <strain evidence="2">CCUG 57942</strain>
    </source>
</reference>
<keyword evidence="2" id="KW-1185">Reference proteome</keyword>
<gene>
    <name evidence="1" type="ORF">ACFSW8_14210</name>
</gene>
<dbReference type="InterPro" id="IPR014942">
    <property type="entry name" value="AbiEii"/>
</dbReference>
<comment type="caution">
    <text evidence="1">The sequence shown here is derived from an EMBL/GenBank/DDBJ whole genome shotgun (WGS) entry which is preliminary data.</text>
</comment>
<dbReference type="Pfam" id="PF08843">
    <property type="entry name" value="AbiEii"/>
    <property type="match status" value="1"/>
</dbReference>
<accession>A0ABW4ZEP3</accession>
<organism evidence="1 2">
    <name type="scientific">Rubritalea tangerina</name>
    <dbReference type="NCBI Taxonomy" id="430798"/>
    <lineage>
        <taxon>Bacteria</taxon>
        <taxon>Pseudomonadati</taxon>
        <taxon>Verrucomicrobiota</taxon>
        <taxon>Verrucomicrobiia</taxon>
        <taxon>Verrucomicrobiales</taxon>
        <taxon>Rubritaleaceae</taxon>
        <taxon>Rubritalea</taxon>
    </lineage>
</organism>
<name>A0ABW4ZEP3_9BACT</name>
<proteinExistence type="predicted"/>
<dbReference type="RefSeq" id="WP_377090071.1">
    <property type="nucleotide sequence ID" value="NZ_JBHSJL010000014.1"/>
</dbReference>
<dbReference type="GO" id="GO:0016740">
    <property type="term" value="F:transferase activity"/>
    <property type="evidence" value="ECO:0007669"/>
    <property type="project" value="UniProtKB-KW"/>
</dbReference>
<dbReference type="Gene3D" id="3.10.450.620">
    <property type="entry name" value="JHP933, nucleotidyltransferase-like core domain"/>
    <property type="match status" value="1"/>
</dbReference>